<organism evidence="1">
    <name type="scientific">gut metagenome</name>
    <dbReference type="NCBI Taxonomy" id="749906"/>
    <lineage>
        <taxon>unclassified sequences</taxon>
        <taxon>metagenomes</taxon>
        <taxon>organismal metagenomes</taxon>
    </lineage>
</organism>
<evidence type="ECO:0000313" key="1">
    <source>
        <dbReference type="EMBL" id="EJW92893.1"/>
    </source>
</evidence>
<protein>
    <submittedName>
        <fullName evidence="1">Uncharacterized protein</fullName>
    </submittedName>
</protein>
<dbReference type="PROSITE" id="PS51257">
    <property type="entry name" value="PROKAR_LIPOPROTEIN"/>
    <property type="match status" value="1"/>
</dbReference>
<name>J9FEP2_9ZZZZ</name>
<dbReference type="AlphaFoldDB" id="J9FEP2"/>
<comment type="caution">
    <text evidence="1">The sequence shown here is derived from an EMBL/GenBank/DDBJ whole genome shotgun (WGS) entry which is preliminary data.</text>
</comment>
<accession>J9FEP2</accession>
<reference evidence="1" key="1">
    <citation type="journal article" date="2012" name="PLoS ONE">
        <title>Gene sets for utilization of primary and secondary nutrition supplies in the distal gut of endangered iberian lynx.</title>
        <authorList>
            <person name="Alcaide M."/>
            <person name="Messina E."/>
            <person name="Richter M."/>
            <person name="Bargiela R."/>
            <person name="Peplies J."/>
            <person name="Huws S.A."/>
            <person name="Newbold C.J."/>
            <person name="Golyshin P.N."/>
            <person name="Simon M.A."/>
            <person name="Lopez G."/>
            <person name="Yakimov M.M."/>
            <person name="Ferrer M."/>
        </authorList>
    </citation>
    <scope>NUCLEOTIDE SEQUENCE</scope>
</reference>
<proteinExistence type="predicted"/>
<sequence length="41" mass="4730">MGCSKNYIMYWGVFTVIIVSCGKEKVCTNFTKFGTLFCYFV</sequence>
<gene>
    <name evidence="1" type="ORF">EVA_19001</name>
</gene>
<dbReference type="EMBL" id="AMCI01007284">
    <property type="protein sequence ID" value="EJW92893.1"/>
    <property type="molecule type" value="Genomic_DNA"/>
</dbReference>